<dbReference type="eggNOG" id="COG4733">
    <property type="taxonomic scope" value="Bacteria"/>
</dbReference>
<protein>
    <recommendedName>
        <fullName evidence="1">Secretion system C-terminal sorting domain-containing protein</fullName>
    </recommendedName>
</protein>
<evidence type="ECO:0000313" key="3">
    <source>
        <dbReference type="Proteomes" id="UP000006073"/>
    </source>
</evidence>
<dbReference type="NCBIfam" id="TIGR04183">
    <property type="entry name" value="Por_Secre_tail"/>
    <property type="match status" value="1"/>
</dbReference>
<dbReference type="eggNOG" id="COG1361">
    <property type="taxonomic scope" value="Bacteria"/>
</dbReference>
<feature type="domain" description="Secretion system C-terminal sorting" evidence="1">
    <location>
        <begin position="629"/>
        <end position="699"/>
    </location>
</feature>
<dbReference type="Pfam" id="PF18962">
    <property type="entry name" value="Por_Secre_tail"/>
    <property type="match status" value="1"/>
</dbReference>
<evidence type="ECO:0000313" key="2">
    <source>
        <dbReference type="EMBL" id="EOZ97151.1"/>
    </source>
</evidence>
<reference evidence="2 3" key="1">
    <citation type="journal article" date="2013" name="Genome Announc.">
        <title>Draft Genome Sequence of Indibacter alkaliphilus Strain LW1T, Isolated from Lonar Lake, a Haloalkaline Lake in the Buldana District of Maharashtra, India.</title>
        <authorList>
            <person name="Singh A."/>
            <person name="Kumar Jangir P."/>
            <person name="Sharma R."/>
            <person name="Singh A."/>
            <person name="Kumar Pinnaka A."/>
            <person name="Shivaji S."/>
        </authorList>
    </citation>
    <scope>NUCLEOTIDE SEQUENCE [LARGE SCALE GENOMIC DNA]</scope>
    <source>
        <strain evidence="3">CCUG 57479 / KCTC 22604 / LW1</strain>
    </source>
</reference>
<evidence type="ECO:0000259" key="1">
    <source>
        <dbReference type="Pfam" id="PF18962"/>
    </source>
</evidence>
<keyword evidence="3" id="KW-1185">Reference proteome</keyword>
<dbReference type="AlphaFoldDB" id="S2DYE8"/>
<accession>S2DYE8</accession>
<dbReference type="Proteomes" id="UP000006073">
    <property type="component" value="Unassembled WGS sequence"/>
</dbReference>
<dbReference type="InterPro" id="IPR026444">
    <property type="entry name" value="Secre_tail"/>
</dbReference>
<dbReference type="STRING" id="1189612.A33Q_1799"/>
<proteinExistence type="predicted"/>
<dbReference type="EMBL" id="ALWO02000030">
    <property type="protein sequence ID" value="EOZ97151.1"/>
    <property type="molecule type" value="Genomic_DNA"/>
</dbReference>
<gene>
    <name evidence="2" type="ORF">A33Q_1799</name>
</gene>
<name>S2DYE8_INDAL</name>
<sequence length="703" mass="77741">MASPGLLVGLGNFEGVIELEFPSTRSANSTVYIRIGQENGLLDFLIGGSLGESLAGLAGSLLFGNQIVSVQARNGTSVVGTFSSSSDFGSDRAKIALDKNGDFYMAITPASEFNRVRIVNSASSLAGLGSEFTLDVYHAFYFSESNCVTPEFTSFDGSSGLDLQLLPSNQNLGQAIDGDVDTFSEFSSGLIGVGLTSHLVQHVYFSGPSHQNDDLNLTFSFSNLLANVGLLQSALESVQIEAFLEGESVYIESLDVYEVLGLLGIADLDLLGLLGDYGYIQIPIKIDSPFDRVSVTYQSFIEINAIGGFRLHDVSVSYGFPETSEDFSLSHEICSGQDLSILTPDNPDMIFEWYDAPFGGNHLGTTQAGEWLDFENVEESIGLYVSAKREGCLQESVRGFVNVSAFENPSPVNIEIEPQGEASIDDWGNLVYEEGSGVVRLIPSYKEALGGNFTWFWDEDLLIPVINGYTDDDGVQYFLDDGEVFEIHNPVYKDGEDAYTFFVEYLTPSGCYTSKEVSFENLSIILPIDPVIDFSAQMLNHFEIELRWKTEARYGKLFLERADDQLDFKLLKTIDMNLVSDSKYNYKDSDFHIGNNYYRVKYLDHLGHEHFSALQRVFVPDDLDLKVVVFPNPFTDQISVSSKYSEKAFEHFSLTTVQGEVIIFGKLNNQATVLDQLSYLSKGIYLLRLISPSSTKTIKLLKN</sequence>
<organism evidence="2 3">
    <name type="scientific">Indibacter alkaliphilus (strain CCUG 57479 / KCTC 22604 / LW1)</name>
    <dbReference type="NCBI Taxonomy" id="1189612"/>
    <lineage>
        <taxon>Bacteria</taxon>
        <taxon>Pseudomonadati</taxon>
        <taxon>Bacteroidota</taxon>
        <taxon>Cytophagia</taxon>
        <taxon>Cytophagales</taxon>
        <taxon>Cyclobacteriaceae</taxon>
    </lineage>
</organism>
<comment type="caution">
    <text evidence="2">The sequence shown here is derived from an EMBL/GenBank/DDBJ whole genome shotgun (WGS) entry which is preliminary data.</text>
</comment>